<evidence type="ECO:0000313" key="2">
    <source>
        <dbReference type="EMBL" id="CUE67970.1"/>
    </source>
</evidence>
<dbReference type="EMBL" id="CYKH01000064">
    <property type="protein sequence ID" value="CUE67970.1"/>
    <property type="molecule type" value="Genomic_DNA"/>
</dbReference>
<protein>
    <recommendedName>
        <fullName evidence="4">Membrane-associated protein</fullName>
    </recommendedName>
</protein>
<organism evidence="2 3">
    <name type="scientific">Bodo saltans</name>
    <name type="common">Flagellated protozoan</name>
    <dbReference type="NCBI Taxonomy" id="75058"/>
    <lineage>
        <taxon>Eukaryota</taxon>
        <taxon>Discoba</taxon>
        <taxon>Euglenozoa</taxon>
        <taxon>Kinetoplastea</taxon>
        <taxon>Metakinetoplastina</taxon>
        <taxon>Eubodonida</taxon>
        <taxon>Bodonidae</taxon>
        <taxon>Bodo</taxon>
    </lineage>
</organism>
<dbReference type="VEuPathDB" id="TriTrypDB:BSAL_51530"/>
<keyword evidence="1" id="KW-0732">Signal</keyword>
<evidence type="ECO:0000256" key="1">
    <source>
        <dbReference type="SAM" id="SignalP"/>
    </source>
</evidence>
<accession>A0A0S4IKQ4</accession>
<proteinExistence type="predicted"/>
<gene>
    <name evidence="2" type="ORF">BSAL_51530</name>
</gene>
<keyword evidence="3" id="KW-1185">Reference proteome</keyword>
<evidence type="ECO:0008006" key="4">
    <source>
        <dbReference type="Google" id="ProtNLM"/>
    </source>
</evidence>
<reference evidence="3" key="1">
    <citation type="submission" date="2015-09" db="EMBL/GenBank/DDBJ databases">
        <authorList>
            <consortium name="Pathogen Informatics"/>
        </authorList>
    </citation>
    <scope>NUCLEOTIDE SEQUENCE [LARGE SCALE GENOMIC DNA]</scope>
    <source>
        <strain evidence="3">Lake Konstanz</strain>
    </source>
</reference>
<dbReference type="Proteomes" id="UP000051952">
    <property type="component" value="Unassembled WGS sequence"/>
</dbReference>
<dbReference type="AlphaFoldDB" id="A0A0S4IKQ4"/>
<name>A0A0S4IKQ4_BODSA</name>
<sequence length="98" mass="10757">MNEKVKKLLPLCLFHLVTSPTAAASDALTKPLPPPQTQQVNTTFEVYCVEGGVDMLKNGDYTVITEFVVAALTSHQQQSAPLVSPHEALAARYFKFPR</sequence>
<feature type="signal peptide" evidence="1">
    <location>
        <begin position="1"/>
        <end position="23"/>
    </location>
</feature>
<feature type="chain" id="PRO_5006621307" description="Membrane-associated protein" evidence="1">
    <location>
        <begin position="24"/>
        <end position="98"/>
    </location>
</feature>
<evidence type="ECO:0000313" key="3">
    <source>
        <dbReference type="Proteomes" id="UP000051952"/>
    </source>
</evidence>